<accession>X8J394</accession>
<dbReference type="InterPro" id="IPR036375">
    <property type="entry name" value="Hemopexin-like_dom_sf"/>
</dbReference>
<dbReference type="EMBL" id="JATN01000322">
    <property type="protein sequence ID" value="EUC56460.1"/>
    <property type="molecule type" value="Genomic_DNA"/>
</dbReference>
<reference evidence="3" key="1">
    <citation type="journal article" date="2014" name="Genome Announc.">
        <title>Draft genome sequence of the plant-pathogenic soil fungus Rhizoctonia solani anastomosis group 3 strain Rhs1AP.</title>
        <authorList>
            <person name="Cubeta M.A."/>
            <person name="Thomas E."/>
            <person name="Dean R.A."/>
            <person name="Jabaji S."/>
            <person name="Neate S.M."/>
            <person name="Tavantzis S."/>
            <person name="Toda T."/>
            <person name="Vilgalys R."/>
            <person name="Bharathan N."/>
            <person name="Fedorova-Abrams N."/>
            <person name="Pakala S.B."/>
            <person name="Pakala S.M."/>
            <person name="Zafar N."/>
            <person name="Joardar V."/>
            <person name="Losada L."/>
            <person name="Nierman W.C."/>
        </authorList>
    </citation>
    <scope>NUCLEOTIDE SEQUENCE [LARGE SCALE GENOMIC DNA]</scope>
    <source>
        <strain evidence="3">AG-3</strain>
    </source>
</reference>
<dbReference type="Pfam" id="PF00045">
    <property type="entry name" value="Hemopexin"/>
    <property type="match status" value="1"/>
</dbReference>
<dbReference type="Gene3D" id="2.110.10.10">
    <property type="entry name" value="Hemopexin-like domain"/>
    <property type="match status" value="1"/>
</dbReference>
<dbReference type="InterPro" id="IPR018487">
    <property type="entry name" value="Hemopexin-like_repeat"/>
</dbReference>
<protein>
    <submittedName>
        <fullName evidence="2">Hemopexin domain protein</fullName>
    </submittedName>
</protein>
<dbReference type="PROSITE" id="PS51642">
    <property type="entry name" value="HEMOPEXIN_2"/>
    <property type="match status" value="3"/>
</dbReference>
<feature type="repeat" description="Hemopexin" evidence="1">
    <location>
        <begin position="167"/>
        <end position="218"/>
    </location>
</feature>
<feature type="repeat" description="Hemopexin" evidence="1">
    <location>
        <begin position="56"/>
        <end position="108"/>
    </location>
</feature>
<evidence type="ECO:0000256" key="1">
    <source>
        <dbReference type="PROSITE-ProRule" id="PRU01011"/>
    </source>
</evidence>
<dbReference type="OrthoDB" id="6845681at2759"/>
<name>X8J394_9AGAM</name>
<organism evidence="2 3">
    <name type="scientific">Rhizoctonia solani AG-3 Rhs1AP</name>
    <dbReference type="NCBI Taxonomy" id="1086054"/>
    <lineage>
        <taxon>Eukaryota</taxon>
        <taxon>Fungi</taxon>
        <taxon>Dikarya</taxon>
        <taxon>Basidiomycota</taxon>
        <taxon>Agaricomycotina</taxon>
        <taxon>Agaricomycetes</taxon>
        <taxon>Cantharellales</taxon>
        <taxon>Ceratobasidiaceae</taxon>
        <taxon>Rhizoctonia</taxon>
    </lineage>
</organism>
<evidence type="ECO:0000313" key="3">
    <source>
        <dbReference type="Proteomes" id="UP000030108"/>
    </source>
</evidence>
<dbReference type="Proteomes" id="UP000030108">
    <property type="component" value="Unassembled WGS sequence"/>
</dbReference>
<evidence type="ECO:0000313" key="2">
    <source>
        <dbReference type="EMBL" id="EUC56460.1"/>
    </source>
</evidence>
<comment type="caution">
    <text evidence="2">The sequence shown here is derived from an EMBL/GenBank/DDBJ whole genome shotgun (WGS) entry which is preliminary data.</text>
</comment>
<feature type="repeat" description="Hemopexin" evidence="1">
    <location>
        <begin position="113"/>
        <end position="165"/>
    </location>
</feature>
<gene>
    <name evidence="2" type="ORF">RSOL_179740</name>
</gene>
<dbReference type="AlphaFoldDB" id="X8J394"/>
<proteinExistence type="predicted"/>
<dbReference type="SUPFAM" id="SSF50923">
    <property type="entry name" value="Hemopexin-like domain"/>
    <property type="match status" value="1"/>
</dbReference>
<sequence>MVGLAALNITGRNETYFFQGDRYIRYKWTPGTTDDEITYGPTETHKEWTSLKEAGFGWIDAVLPIPGHDHRAYFFCGDKYARIEYVPAAPGDKILGGVRPIKGNWLSLDKAGFTSLDGALPVPGRPDEVYFFSGLQYIRVRWTEGKIDDELLDGPKPITVGWSAMGFDSIDTVFPRPGTERGAYFFNGSEYWQANVVVGGKDELVSGPREIASYWPGLVKAGFF</sequence>
<feature type="non-terminal residue" evidence="2">
    <location>
        <position position="224"/>
    </location>
</feature>
<dbReference type="SMART" id="SM00120">
    <property type="entry name" value="HX"/>
    <property type="match status" value="3"/>
</dbReference>